<evidence type="ECO:0000313" key="4">
    <source>
        <dbReference type="Proteomes" id="UP000076632"/>
    </source>
</evidence>
<dbReference type="Proteomes" id="UP000076632">
    <property type="component" value="Unassembled WGS sequence"/>
</dbReference>
<dbReference type="PANTHER" id="PTHR39468">
    <property type="entry name" value="CHROMOSOME 7, WHOLE GENOME SHOTGUN SEQUENCE"/>
    <property type="match status" value="1"/>
</dbReference>
<name>A0A165G822_XYLHT</name>
<dbReference type="OMA" id="GPLYPAY"/>
<feature type="compositionally biased region" description="Polar residues" evidence="1">
    <location>
        <begin position="94"/>
        <end position="107"/>
    </location>
</feature>
<dbReference type="EMBL" id="KV407460">
    <property type="protein sequence ID" value="KZF21850.1"/>
    <property type="molecule type" value="Genomic_DNA"/>
</dbReference>
<dbReference type="InParanoid" id="A0A165G822"/>
<dbReference type="Pfam" id="PF19189">
    <property type="entry name" value="Mtf2"/>
    <property type="match status" value="1"/>
</dbReference>
<gene>
    <name evidence="3" type="ORF">L228DRAFT_248605</name>
</gene>
<proteinExistence type="predicted"/>
<feature type="compositionally biased region" description="Low complexity" evidence="1">
    <location>
        <begin position="333"/>
        <end position="350"/>
    </location>
</feature>
<dbReference type="RefSeq" id="XP_018187405.1">
    <property type="nucleotide sequence ID" value="XM_018332892.1"/>
</dbReference>
<keyword evidence="4" id="KW-1185">Reference proteome</keyword>
<dbReference type="InterPro" id="IPR040009">
    <property type="entry name" value="Mtf2/C5D6.12-like"/>
</dbReference>
<feature type="region of interest" description="Disordered" evidence="1">
    <location>
        <begin position="51"/>
        <end position="107"/>
    </location>
</feature>
<evidence type="ECO:0000256" key="1">
    <source>
        <dbReference type="SAM" id="MobiDB-lite"/>
    </source>
</evidence>
<protein>
    <recommendedName>
        <fullName evidence="2">Mtf2-like C-terminal domain-containing protein</fullName>
    </recommendedName>
</protein>
<feature type="region of interest" description="Disordered" evidence="1">
    <location>
        <begin position="302"/>
        <end position="364"/>
    </location>
</feature>
<dbReference type="InterPro" id="IPR043837">
    <property type="entry name" value="Mtf2-like_C"/>
</dbReference>
<feature type="compositionally biased region" description="Acidic residues" evidence="1">
    <location>
        <begin position="75"/>
        <end position="84"/>
    </location>
</feature>
<dbReference type="GO" id="GO:0005739">
    <property type="term" value="C:mitochondrion"/>
    <property type="evidence" value="ECO:0007669"/>
    <property type="project" value="InterPro"/>
</dbReference>
<evidence type="ECO:0000259" key="2">
    <source>
        <dbReference type="Pfam" id="PF19189"/>
    </source>
</evidence>
<dbReference type="AlphaFoldDB" id="A0A165G822"/>
<dbReference type="PANTHER" id="PTHR39468:SF1">
    <property type="entry name" value="MTF2-LIKE C-TERMINAL DOMAIN-CONTAINING PROTEIN"/>
    <property type="match status" value="1"/>
</dbReference>
<reference evidence="3 4" key="1">
    <citation type="journal article" date="2016" name="Fungal Biol.">
        <title>The genome of Xylona heveae provides a window into fungal endophytism.</title>
        <authorList>
            <person name="Gazis R."/>
            <person name="Kuo A."/>
            <person name="Riley R."/>
            <person name="LaButti K."/>
            <person name="Lipzen A."/>
            <person name="Lin J."/>
            <person name="Amirebrahimi M."/>
            <person name="Hesse C.N."/>
            <person name="Spatafora J.W."/>
            <person name="Henrissat B."/>
            <person name="Hainaut M."/>
            <person name="Grigoriev I.V."/>
            <person name="Hibbett D.S."/>
        </authorList>
    </citation>
    <scope>NUCLEOTIDE SEQUENCE [LARGE SCALE GENOMIC DNA]</scope>
    <source>
        <strain evidence="3 4">TC161</strain>
    </source>
</reference>
<dbReference type="STRING" id="1328760.A0A165G822"/>
<feature type="compositionally biased region" description="Basic residues" evidence="1">
    <location>
        <begin position="60"/>
        <end position="70"/>
    </location>
</feature>
<feature type="compositionally biased region" description="Basic and acidic residues" evidence="1">
    <location>
        <begin position="318"/>
        <end position="332"/>
    </location>
</feature>
<evidence type="ECO:0000313" key="3">
    <source>
        <dbReference type="EMBL" id="KZF21850.1"/>
    </source>
</evidence>
<organism evidence="3 4">
    <name type="scientific">Xylona heveae (strain CBS 132557 / TC161)</name>
    <dbReference type="NCBI Taxonomy" id="1328760"/>
    <lineage>
        <taxon>Eukaryota</taxon>
        <taxon>Fungi</taxon>
        <taxon>Dikarya</taxon>
        <taxon>Ascomycota</taxon>
        <taxon>Pezizomycotina</taxon>
        <taxon>Xylonomycetes</taxon>
        <taxon>Xylonales</taxon>
        <taxon>Xylonaceae</taxon>
        <taxon>Xylona</taxon>
    </lineage>
</organism>
<dbReference type="OrthoDB" id="2444174at2759"/>
<feature type="compositionally biased region" description="Low complexity" evidence="1">
    <location>
        <begin position="224"/>
        <end position="247"/>
    </location>
</feature>
<dbReference type="GeneID" id="28898029"/>
<feature type="region of interest" description="Disordered" evidence="1">
    <location>
        <begin position="149"/>
        <end position="188"/>
    </location>
</feature>
<accession>A0A165G822</accession>
<feature type="region of interest" description="Disordered" evidence="1">
    <location>
        <begin position="210"/>
        <end position="249"/>
    </location>
</feature>
<feature type="domain" description="Mtf2-like C-terminal" evidence="2">
    <location>
        <begin position="265"/>
        <end position="482"/>
    </location>
</feature>
<sequence length="525" mass="58061">MAARASSALPGARMIRRQTRQSNSSLLPFLYQTQTLQQTVSSAGRASIQFYHSSNSPHAARYRHRPHGNRHSQYEEEDDLEDIPLVDAPAPEPSETQPKPTSTITPSERATFARLFDDLANDSSPYSASSLEKPDLLQPRGEVRSILYNALDRQSESSHRAGPRSSSRRTDHTSFQRLRKRSDDNEQIDEAISRYPESLRMAAQTAFGVIQQRQEHSRGVSPESSGTSGTDATTATTPSPSGGTAAAENAPLDPFTQLQQQELHRVEALLHAAQTDMELWEVLQKEVFSMVSKIDIGAEEKKLQDERKAQKAAAAAARKAEREERKRLKEQAKTSSSSAPPPADSSSNPSSNPPSPSPPSSAQAPSIPLIPIAALNYPSHLLLALRILRHSFPRSSLPYALLPAIKHLGDISFILGASTALYNELIAIHWHKDADYHAISDLLADMQARNVEFDAETLSILLAIEKDSIDPIRRGLKGQALAQVYRMQSVKTGTSKVLRWKEKVRAKLYERALKEARVKEEYGAF</sequence>